<proteinExistence type="inferred from homology"/>
<evidence type="ECO:0000256" key="2">
    <source>
        <dbReference type="ARBA" id="ARBA00022723"/>
    </source>
</evidence>
<dbReference type="InterPro" id="IPR011016">
    <property type="entry name" value="Znf_RING-CH"/>
</dbReference>
<dbReference type="GO" id="GO:0051287">
    <property type="term" value="F:NAD binding"/>
    <property type="evidence" value="ECO:0007669"/>
    <property type="project" value="InterPro"/>
</dbReference>
<dbReference type="Pfam" id="PF02774">
    <property type="entry name" value="Semialdhyde_dhC"/>
    <property type="match status" value="1"/>
</dbReference>
<dbReference type="SUPFAM" id="SSF51735">
    <property type="entry name" value="NAD(P)-binding Rossmann-fold domains"/>
    <property type="match status" value="1"/>
</dbReference>
<dbReference type="SMART" id="SM00859">
    <property type="entry name" value="Semialdhyde_dh"/>
    <property type="match status" value="1"/>
</dbReference>
<evidence type="ECO:0000256" key="4">
    <source>
        <dbReference type="ARBA" id="ARBA00022833"/>
    </source>
</evidence>
<dbReference type="AlphaFoldDB" id="A0A8J2STX2"/>
<evidence type="ECO:0000313" key="8">
    <source>
        <dbReference type="Proteomes" id="UP000789595"/>
    </source>
</evidence>
<keyword evidence="2" id="KW-0479">Metal-binding</keyword>
<dbReference type="Gene3D" id="3.40.50.720">
    <property type="entry name" value="NAD(P)-binding Rossmann-like Domain"/>
    <property type="match status" value="1"/>
</dbReference>
<keyword evidence="4" id="KW-0862">Zinc</keyword>
<feature type="compositionally biased region" description="Basic and acidic residues" evidence="5">
    <location>
        <begin position="18"/>
        <end position="27"/>
    </location>
</feature>
<reference evidence="7" key="1">
    <citation type="submission" date="2021-11" db="EMBL/GenBank/DDBJ databases">
        <authorList>
            <consortium name="Genoscope - CEA"/>
            <person name="William W."/>
        </authorList>
    </citation>
    <scope>NUCLEOTIDE SEQUENCE</scope>
</reference>
<dbReference type="InterPro" id="IPR051823">
    <property type="entry name" value="ASADH-related"/>
</dbReference>
<dbReference type="SMART" id="SM00744">
    <property type="entry name" value="RINGv"/>
    <property type="match status" value="1"/>
</dbReference>
<dbReference type="Proteomes" id="UP000789595">
    <property type="component" value="Unassembled WGS sequence"/>
</dbReference>
<dbReference type="PANTHER" id="PTHR46718:SF1">
    <property type="entry name" value="ASPARTATE-SEMIALDEHYDE DEHYDROGENASE"/>
    <property type="match status" value="1"/>
</dbReference>
<protein>
    <recommendedName>
        <fullName evidence="6">RING-CH-type domain-containing protein</fullName>
    </recommendedName>
</protein>
<dbReference type="PANTHER" id="PTHR46718">
    <property type="entry name" value="ASPARTATE-SEMIALDEHYDE DEHYDROGENASE"/>
    <property type="match status" value="1"/>
</dbReference>
<evidence type="ECO:0000256" key="5">
    <source>
        <dbReference type="SAM" id="MobiDB-lite"/>
    </source>
</evidence>
<keyword evidence="3" id="KW-0863">Zinc-finger</keyword>
<dbReference type="InterPro" id="IPR012280">
    <property type="entry name" value="Semialdhyde_DH_dimer_dom"/>
</dbReference>
<comment type="caution">
    <text evidence="7">The sequence shown here is derived from an EMBL/GenBank/DDBJ whole genome shotgun (WGS) entry which is preliminary data.</text>
</comment>
<dbReference type="PROSITE" id="PS51292">
    <property type="entry name" value="ZF_RING_CH"/>
    <property type="match status" value="1"/>
</dbReference>
<dbReference type="GO" id="GO:0009086">
    <property type="term" value="P:methionine biosynthetic process"/>
    <property type="evidence" value="ECO:0007669"/>
    <property type="project" value="TreeGrafter"/>
</dbReference>
<dbReference type="SUPFAM" id="SSF55347">
    <property type="entry name" value="Glyceraldehyde-3-phosphate dehydrogenase-like, C-terminal domain"/>
    <property type="match status" value="1"/>
</dbReference>
<evidence type="ECO:0000256" key="1">
    <source>
        <dbReference type="ARBA" id="ARBA00010584"/>
    </source>
</evidence>
<dbReference type="GO" id="GO:0008270">
    <property type="term" value="F:zinc ion binding"/>
    <property type="evidence" value="ECO:0007669"/>
    <property type="project" value="UniProtKB-KW"/>
</dbReference>
<feature type="compositionally biased region" description="Polar residues" evidence="5">
    <location>
        <begin position="1"/>
        <end position="10"/>
    </location>
</feature>
<dbReference type="GO" id="GO:0009088">
    <property type="term" value="P:threonine biosynthetic process"/>
    <property type="evidence" value="ECO:0007669"/>
    <property type="project" value="TreeGrafter"/>
</dbReference>
<evidence type="ECO:0000259" key="6">
    <source>
        <dbReference type="PROSITE" id="PS51292"/>
    </source>
</evidence>
<name>A0A8J2STX2_9STRA</name>
<evidence type="ECO:0000256" key="3">
    <source>
        <dbReference type="ARBA" id="ARBA00022771"/>
    </source>
</evidence>
<dbReference type="InterPro" id="IPR013083">
    <property type="entry name" value="Znf_RING/FYVE/PHD"/>
</dbReference>
<dbReference type="InterPro" id="IPR036291">
    <property type="entry name" value="NAD(P)-bd_dom_sf"/>
</dbReference>
<feature type="region of interest" description="Disordered" evidence="5">
    <location>
        <begin position="1"/>
        <end position="27"/>
    </location>
</feature>
<dbReference type="OrthoDB" id="1894490at2759"/>
<dbReference type="SUPFAM" id="SSF57850">
    <property type="entry name" value="RING/U-box"/>
    <property type="match status" value="1"/>
</dbReference>
<dbReference type="GO" id="GO:0046983">
    <property type="term" value="F:protein dimerization activity"/>
    <property type="evidence" value="ECO:0007669"/>
    <property type="project" value="InterPro"/>
</dbReference>
<dbReference type="Pfam" id="PF12906">
    <property type="entry name" value="RINGv"/>
    <property type="match status" value="1"/>
</dbReference>
<dbReference type="Pfam" id="PF01118">
    <property type="entry name" value="Semialdhyde_dh"/>
    <property type="match status" value="1"/>
</dbReference>
<dbReference type="Gene3D" id="3.30.40.10">
    <property type="entry name" value="Zinc/RING finger domain, C3HC4 (zinc finger)"/>
    <property type="match status" value="1"/>
</dbReference>
<gene>
    <name evidence="7" type="ORF">PECAL_5P14300</name>
</gene>
<accession>A0A8J2STX2</accession>
<evidence type="ECO:0000313" key="7">
    <source>
        <dbReference type="EMBL" id="CAH0376837.1"/>
    </source>
</evidence>
<organism evidence="7 8">
    <name type="scientific">Pelagomonas calceolata</name>
    <dbReference type="NCBI Taxonomy" id="35677"/>
    <lineage>
        <taxon>Eukaryota</taxon>
        <taxon>Sar</taxon>
        <taxon>Stramenopiles</taxon>
        <taxon>Ochrophyta</taxon>
        <taxon>Pelagophyceae</taxon>
        <taxon>Pelagomonadales</taxon>
        <taxon>Pelagomonadaceae</taxon>
        <taxon>Pelagomonas</taxon>
    </lineage>
</organism>
<dbReference type="Gene3D" id="3.30.360.10">
    <property type="entry name" value="Dihydrodipicolinate Reductase, domain 2"/>
    <property type="match status" value="1"/>
</dbReference>
<dbReference type="CDD" id="cd18130">
    <property type="entry name" value="ASADH_C_arch_fung_like"/>
    <property type="match status" value="1"/>
</dbReference>
<sequence length="555" mass="60008">MAKNVQQSSAGPIISSGEESKSDSDATDGELHRTCRICYSAEFQDGMGAFLRPTPCNCAGNRSAVHETCLRRWQTIARRNRQWAAGAVCHACDSPYTVNLVEAGEKQPVGILGGTGLVGRALAAALTAHPIYSLGPVLGSPQTVGSKLADVWRKKEQALEDHYGSAIWQAKPCPTSLEGVKVSSVEDLLRSNVKYVISAIAPSLGHIEDALQEAGIAVFSISPHARQVQRNPLVVPEVNGDALLHALSKSVEDDDETIPLVKSPNCVSCGVSVVLKALDDAYGVVGVSITTFQALSGRGDAKYDPELVVGNVYPLRNTVERTDEYQRKELMRIFPLLKRCAVSAHRVPVQNGHFVDLKLQTKRPVTTKDEVKKILRDFAPLAGLGLPSMPDRPIVVLDEVGRPRPKLDSDYEGGMAVCVGNVHTNDGFFDVTLSLCVNNVVRGAWGAALLNLELYDLHVRPLIARAAAKQRAAGGTARDAVREASAFLEEKVRKKPSPHWDVLLRWASSIDSASSLRERSDSEIQRFGVGPWEDESPTCIDTAIKRPPAPPDVSS</sequence>
<keyword evidence="8" id="KW-1185">Reference proteome</keyword>
<feature type="domain" description="RING-CH-type" evidence="6">
    <location>
        <begin position="27"/>
        <end position="99"/>
    </location>
</feature>
<feature type="region of interest" description="Disordered" evidence="5">
    <location>
        <begin position="516"/>
        <end position="555"/>
    </location>
</feature>
<dbReference type="EMBL" id="CAKKNE010000005">
    <property type="protein sequence ID" value="CAH0376837.1"/>
    <property type="molecule type" value="Genomic_DNA"/>
</dbReference>
<comment type="similarity">
    <text evidence="1">Belongs to the aspartate-semialdehyde dehydrogenase family.</text>
</comment>
<dbReference type="GO" id="GO:0004073">
    <property type="term" value="F:aspartate-semialdehyde dehydrogenase activity"/>
    <property type="evidence" value="ECO:0007669"/>
    <property type="project" value="TreeGrafter"/>
</dbReference>
<dbReference type="InterPro" id="IPR000534">
    <property type="entry name" value="Semialdehyde_DH_NAD-bd"/>
</dbReference>